<keyword evidence="2 4" id="KW-0732">Signal</keyword>
<organism evidence="6 7">
    <name type="scientific">Legionella shakespearei DSM 23087</name>
    <dbReference type="NCBI Taxonomy" id="1122169"/>
    <lineage>
        <taxon>Bacteria</taxon>
        <taxon>Pseudomonadati</taxon>
        <taxon>Pseudomonadota</taxon>
        <taxon>Gammaproteobacteria</taxon>
        <taxon>Legionellales</taxon>
        <taxon>Legionellaceae</taxon>
        <taxon>Legionella</taxon>
    </lineage>
</organism>
<dbReference type="PATRIC" id="fig|1122169.6.peg.2298"/>
<dbReference type="STRING" id="1122169.Lsha_2012"/>
<comment type="caution">
    <text evidence="6">The sequence shown here is derived from an EMBL/GenBank/DDBJ whole genome shotgun (WGS) entry which is preliminary data.</text>
</comment>
<dbReference type="RefSeq" id="WP_018578196.1">
    <property type="nucleotide sequence ID" value="NZ_KB892426.1"/>
</dbReference>
<dbReference type="SUPFAM" id="SSF56925">
    <property type="entry name" value="OMPA-like"/>
    <property type="match status" value="1"/>
</dbReference>
<dbReference type="eggNOG" id="COG3637">
    <property type="taxonomic scope" value="Bacteria"/>
</dbReference>
<dbReference type="InterPro" id="IPR027385">
    <property type="entry name" value="Beta-barrel_OMP"/>
</dbReference>
<dbReference type="OrthoDB" id="9815357at2"/>
<dbReference type="SUPFAM" id="SSF69917">
    <property type="entry name" value="OMPT-like"/>
    <property type="match status" value="1"/>
</dbReference>
<keyword evidence="3" id="KW-0472">Membrane</keyword>
<dbReference type="EMBL" id="LNYW01000051">
    <property type="protein sequence ID" value="KTD59085.1"/>
    <property type="molecule type" value="Genomic_DNA"/>
</dbReference>
<gene>
    <name evidence="6" type="ORF">Lsha_2012</name>
</gene>
<dbReference type="GO" id="GO:0004190">
    <property type="term" value="F:aspartic-type endopeptidase activity"/>
    <property type="evidence" value="ECO:0007669"/>
    <property type="project" value="InterPro"/>
</dbReference>
<dbReference type="InterPro" id="IPR053724">
    <property type="entry name" value="OMP_A26_sf"/>
</dbReference>
<sequence>MYLFDGSLQKGILLFLLASSSYAAVDKSKDGNIENKVSSSWQFDAGIRYWLSTSKYVFNLHDFTDQLISRITYSDATSNAAEGFWRLSHEQGFFLKGYFGGGSINKGSTRDEDFPVDISYSDTLGQQKSGVLNYVTVDLGYNFLNYQNWQAGGFIGYFHWMEHYNDYGCYQTAGGDFCVPSIASEVNGMNNTAEWDALRLGINSTIHLTDKHALNTDVAYIRSNLRGNDYHNLRPDIRGFLNDGKGNGVQLDAILNWSVTQDLALGIGARWWYIFTNGFAHFEETAAFAGQAQPIDVKQYRYGLILQANYTFNNNPVIADTKDPANFSWTGFYIGANAGYGTNYDIVSIAPVSFAAQALQDFTPNALNLQRRGFIGGGQLGYNWQKDRVVAGIESDLSYAHISGSNGVSLIVDSDPDYYSQITTSTDINISRMMTLRGRLGKLAWNDFLIYVTAGPAWGKTKFAFDQREIFGDCDSVWCTRANYNKNKFGWSGGVGLEYAVDQHVSFKAEYLYVDLGAINMDSIGRSYLGAPVNYRINSRVSSNIIRAGLNYNF</sequence>
<name>A0A0W0YQD3_9GAMM</name>
<dbReference type="PANTHER" id="PTHR34001:SF3">
    <property type="entry name" value="BLL7405 PROTEIN"/>
    <property type="match status" value="1"/>
</dbReference>
<feature type="domain" description="Outer membrane protein beta-barrel" evidence="5">
    <location>
        <begin position="328"/>
        <end position="554"/>
    </location>
</feature>
<protein>
    <recommendedName>
        <fullName evidence="5">Outer membrane protein beta-barrel domain-containing protein</fullName>
    </recommendedName>
</protein>
<evidence type="ECO:0000256" key="2">
    <source>
        <dbReference type="ARBA" id="ARBA00022729"/>
    </source>
</evidence>
<feature type="chain" id="PRO_5006917915" description="Outer membrane protein beta-barrel domain-containing protein" evidence="4">
    <location>
        <begin position="24"/>
        <end position="554"/>
    </location>
</feature>
<evidence type="ECO:0000256" key="1">
    <source>
        <dbReference type="ARBA" id="ARBA00004370"/>
    </source>
</evidence>
<comment type="subcellular location">
    <subcellularLocation>
        <location evidence="1">Membrane</location>
    </subcellularLocation>
</comment>
<reference evidence="6 7" key="1">
    <citation type="submission" date="2015-11" db="EMBL/GenBank/DDBJ databases">
        <title>Genomic analysis of 38 Legionella species identifies large and diverse effector repertoires.</title>
        <authorList>
            <person name="Burstein D."/>
            <person name="Amaro F."/>
            <person name="Zusman T."/>
            <person name="Lifshitz Z."/>
            <person name="Cohen O."/>
            <person name="Gilbert J.A."/>
            <person name="Pupko T."/>
            <person name="Shuman H.A."/>
            <person name="Segal G."/>
        </authorList>
    </citation>
    <scope>NUCLEOTIDE SEQUENCE [LARGE SCALE GENOMIC DNA]</scope>
    <source>
        <strain evidence="6 7">ATCC 49655</strain>
    </source>
</reference>
<accession>A0A0W0YQD3</accession>
<feature type="signal peptide" evidence="4">
    <location>
        <begin position="1"/>
        <end position="23"/>
    </location>
</feature>
<dbReference type="InterPro" id="IPR011250">
    <property type="entry name" value="OMP/PagP_B-barrel"/>
</dbReference>
<evidence type="ECO:0000256" key="4">
    <source>
        <dbReference type="SAM" id="SignalP"/>
    </source>
</evidence>
<dbReference type="InterPro" id="IPR051692">
    <property type="entry name" value="OMP-like"/>
</dbReference>
<dbReference type="Pfam" id="PF13505">
    <property type="entry name" value="OMP_b-brl"/>
    <property type="match status" value="1"/>
</dbReference>
<dbReference type="Proteomes" id="UP000054600">
    <property type="component" value="Unassembled WGS sequence"/>
</dbReference>
<dbReference type="Gene3D" id="2.40.160.20">
    <property type="match status" value="1"/>
</dbReference>
<proteinExistence type="predicted"/>
<evidence type="ECO:0000256" key="3">
    <source>
        <dbReference type="ARBA" id="ARBA00023136"/>
    </source>
</evidence>
<evidence type="ECO:0000313" key="7">
    <source>
        <dbReference type="Proteomes" id="UP000054600"/>
    </source>
</evidence>
<evidence type="ECO:0000313" key="6">
    <source>
        <dbReference type="EMBL" id="KTD59085.1"/>
    </source>
</evidence>
<keyword evidence="7" id="KW-1185">Reference proteome</keyword>
<dbReference type="GO" id="GO:0016020">
    <property type="term" value="C:membrane"/>
    <property type="evidence" value="ECO:0007669"/>
    <property type="project" value="UniProtKB-SubCell"/>
</dbReference>
<evidence type="ECO:0000259" key="5">
    <source>
        <dbReference type="Pfam" id="PF13505"/>
    </source>
</evidence>
<dbReference type="InterPro" id="IPR020080">
    <property type="entry name" value="OM_adhesin/peptidase_omptin"/>
</dbReference>
<dbReference type="Gene3D" id="2.40.128.90">
    <property type="entry name" value="OMPT-like"/>
    <property type="match status" value="1"/>
</dbReference>
<dbReference type="AlphaFoldDB" id="A0A0W0YQD3"/>
<dbReference type="PANTHER" id="PTHR34001">
    <property type="entry name" value="BLL7405 PROTEIN"/>
    <property type="match status" value="1"/>
</dbReference>